<dbReference type="Proteomes" id="UP000004069">
    <property type="component" value="Unassembled WGS sequence"/>
</dbReference>
<organism evidence="1 2">
    <name type="scientific">Lactobacillus amylolyticus DSM 11664</name>
    <dbReference type="NCBI Taxonomy" id="585524"/>
    <lineage>
        <taxon>Bacteria</taxon>
        <taxon>Bacillati</taxon>
        <taxon>Bacillota</taxon>
        <taxon>Bacilli</taxon>
        <taxon>Lactobacillales</taxon>
        <taxon>Lactobacillaceae</taxon>
        <taxon>Lactobacillus</taxon>
    </lineage>
</organism>
<evidence type="ECO:0000313" key="2">
    <source>
        <dbReference type="Proteomes" id="UP000004069"/>
    </source>
</evidence>
<dbReference type="EMBL" id="ADNY01000013">
    <property type="protein sequence ID" value="EFG55952.1"/>
    <property type="molecule type" value="Genomic_DNA"/>
</dbReference>
<gene>
    <name evidence="1" type="ORF">HMPREF0493_0415</name>
</gene>
<name>D4YSD7_9LACO</name>
<evidence type="ECO:0008006" key="3">
    <source>
        <dbReference type="Google" id="ProtNLM"/>
    </source>
</evidence>
<comment type="caution">
    <text evidence="1">The sequence shown here is derived from an EMBL/GenBank/DDBJ whole genome shotgun (WGS) entry which is preliminary data.</text>
</comment>
<evidence type="ECO:0000313" key="1">
    <source>
        <dbReference type="EMBL" id="EFG55952.1"/>
    </source>
</evidence>
<keyword evidence="2" id="KW-1185">Reference proteome</keyword>
<accession>D4YSD7</accession>
<reference evidence="1 2" key="1">
    <citation type="submission" date="2010-04" db="EMBL/GenBank/DDBJ databases">
        <authorList>
            <person name="Muzny D."/>
            <person name="Qin X."/>
            <person name="Deng J."/>
            <person name="Jiang H."/>
            <person name="Liu Y."/>
            <person name="Qu J."/>
            <person name="Song X.-Z."/>
            <person name="Zhang L."/>
            <person name="Thornton R."/>
            <person name="Coyle M."/>
            <person name="Francisco L."/>
            <person name="Jackson L."/>
            <person name="Javaid M."/>
            <person name="Korchina V."/>
            <person name="Kovar C."/>
            <person name="Mata R."/>
            <person name="Mathew T."/>
            <person name="Ngo R."/>
            <person name="Nguyen L."/>
            <person name="Nguyen N."/>
            <person name="Okwuonu G."/>
            <person name="Ongeri F."/>
            <person name="Pham C."/>
            <person name="Simmons D."/>
            <person name="Wilczek-Boney K."/>
            <person name="Hale W."/>
            <person name="Jakkamsetti A."/>
            <person name="Pham P."/>
            <person name="Ruth R."/>
            <person name="San Lucas F."/>
            <person name="Warren J."/>
            <person name="Zhang J."/>
            <person name="Zhao Z."/>
            <person name="Zhou C."/>
            <person name="Zhu D."/>
            <person name="Lee S."/>
            <person name="Bess C."/>
            <person name="Blankenburg K."/>
            <person name="Forbes L."/>
            <person name="Fu Q."/>
            <person name="Gubbala S."/>
            <person name="Hirani K."/>
            <person name="Jayaseelan J.C."/>
            <person name="Lara F."/>
            <person name="Munidasa M."/>
            <person name="Palculict T."/>
            <person name="Patil S."/>
            <person name="Pu L.-L."/>
            <person name="Saada N."/>
            <person name="Tang L."/>
            <person name="Weissenberger G."/>
            <person name="Zhu Y."/>
            <person name="Hemphill L."/>
            <person name="Shang Y."/>
            <person name="Youmans B."/>
            <person name="Ayvaz T."/>
            <person name="Ross M."/>
            <person name="Santibanez J."/>
            <person name="Aqrawi P."/>
            <person name="Gross S."/>
            <person name="Joshi V."/>
            <person name="Fowler G."/>
            <person name="Nazareth L."/>
            <person name="Reid J."/>
            <person name="Worley K."/>
            <person name="Petrosino J."/>
            <person name="Highlander S."/>
            <person name="Gibbs R."/>
        </authorList>
    </citation>
    <scope>NUCLEOTIDE SEQUENCE [LARGE SCALE GENOMIC DNA]</scope>
    <source>
        <strain evidence="1 2">DSM 11664</strain>
    </source>
</reference>
<sequence length="39" mass="4435">MDGFFFNKNNNANGQVTGKTYYKIAGKNLWIPASKLNLR</sequence>
<protein>
    <recommendedName>
        <fullName evidence="3">Surface layer protein A domain-containing protein</fullName>
    </recommendedName>
</protein>
<dbReference type="AlphaFoldDB" id="D4YSD7"/>
<proteinExistence type="predicted"/>